<name>A0A6J6EQ54_9ZZZZ</name>
<reference evidence="1" key="1">
    <citation type="submission" date="2020-05" db="EMBL/GenBank/DDBJ databases">
        <authorList>
            <person name="Chiriac C."/>
            <person name="Salcher M."/>
            <person name="Ghai R."/>
            <person name="Kavagutti S V."/>
        </authorList>
    </citation>
    <scope>NUCLEOTIDE SEQUENCE</scope>
</reference>
<protein>
    <submittedName>
        <fullName evidence="1">Unannotated protein</fullName>
    </submittedName>
</protein>
<dbReference type="EMBL" id="CAEZTM010000068">
    <property type="protein sequence ID" value="CAB4578622.1"/>
    <property type="molecule type" value="Genomic_DNA"/>
</dbReference>
<proteinExistence type="predicted"/>
<evidence type="ECO:0000313" key="1">
    <source>
        <dbReference type="EMBL" id="CAB4578622.1"/>
    </source>
</evidence>
<organism evidence="1">
    <name type="scientific">freshwater metagenome</name>
    <dbReference type="NCBI Taxonomy" id="449393"/>
    <lineage>
        <taxon>unclassified sequences</taxon>
        <taxon>metagenomes</taxon>
        <taxon>ecological metagenomes</taxon>
    </lineage>
</organism>
<dbReference type="AlphaFoldDB" id="A0A6J6EQ54"/>
<sequence>MNHNPDDLIQWLRHSHPDAVVDQIIDKLNNGVAIENLWAAGALTAAKYVSNQARNLLGFVSHAMIGCEDARQAAVGQPEHIQRLLLIQALSQVVVDLHDPCFAPYELFDVWGIEESSPEESIAQLRNDVKFGEWLRADHRLVGLERTIPREDLIDVMLDIGLEGIVTDDHTLITPSLSMDMMELTGWDAGFPMLRGTMRYSCTFPRNLAPYAHATELVSRYALGDGPVDGAFDEASAASLRHTVLQASAEERPEIVARALARDGMSAETVMAALSLAACDMYLQVDPVPHDDFDAVSREVAPIHIGTTLNVLRSSLPRMKPRTQSLAVVMAGCLLERGPSVLNEDFEFVPFVASRSYPYEEDVESLLGHTAEELLGDLDDALHSHDVRRTTALVRAYHLNGGEAEDLISELVRVACTDDGTLMHNVKHLHACLEEFRMSSHPDKWNFLIAAAKWVSWYAGKDTRIFDRAKDRIAPQLVG</sequence>
<gene>
    <name evidence="1" type="ORF">UFOPK1684_01223</name>
</gene>
<accession>A0A6J6EQ54</accession>